<sequence>MSGPPPLLLLPPPPLPPLPPPRSAILSAAVNAQSTRRRAHDMVVVNASGGRASYPLRSCMVLCTHLSATKPAGASRCSTRGAPAPLPHHCRPAIAPWPPCIAQGGQVHRWGSKSAPLVQHRHRGCTTGAQLICLVFPTLLLSSCRKRMLQARHACQVASACAAEQLPQGRAHHARCQRLMSGMGRQTYPPRHKGPHDALPVTVGGHASSFQHFLSLQDMYVVVQAWYCHAQGQCTLYPHYN</sequence>
<organism evidence="1 2">
    <name type="scientific">Tribonema minus</name>
    <dbReference type="NCBI Taxonomy" id="303371"/>
    <lineage>
        <taxon>Eukaryota</taxon>
        <taxon>Sar</taxon>
        <taxon>Stramenopiles</taxon>
        <taxon>Ochrophyta</taxon>
        <taxon>PX clade</taxon>
        <taxon>Xanthophyceae</taxon>
        <taxon>Tribonematales</taxon>
        <taxon>Tribonemataceae</taxon>
        <taxon>Tribonema</taxon>
    </lineage>
</organism>
<gene>
    <name evidence="1" type="ORF">JKP88DRAFT_251282</name>
</gene>
<dbReference type="EMBL" id="JAFCMP010000015">
    <property type="protein sequence ID" value="KAG5191692.1"/>
    <property type="molecule type" value="Genomic_DNA"/>
</dbReference>
<evidence type="ECO:0000313" key="2">
    <source>
        <dbReference type="Proteomes" id="UP000664859"/>
    </source>
</evidence>
<proteinExistence type="predicted"/>
<comment type="caution">
    <text evidence="1">The sequence shown here is derived from an EMBL/GenBank/DDBJ whole genome shotgun (WGS) entry which is preliminary data.</text>
</comment>
<reference evidence="1" key="1">
    <citation type="submission" date="2021-02" db="EMBL/GenBank/DDBJ databases">
        <title>First Annotated Genome of the Yellow-green Alga Tribonema minus.</title>
        <authorList>
            <person name="Mahan K.M."/>
        </authorList>
    </citation>
    <scope>NUCLEOTIDE SEQUENCE</scope>
    <source>
        <strain evidence="1">UTEX B ZZ1240</strain>
    </source>
</reference>
<name>A0A835ZGD7_9STRA</name>
<accession>A0A835ZGD7</accession>
<keyword evidence="2" id="KW-1185">Reference proteome</keyword>
<evidence type="ECO:0000313" key="1">
    <source>
        <dbReference type="EMBL" id="KAG5191692.1"/>
    </source>
</evidence>
<protein>
    <submittedName>
        <fullName evidence="1">Uncharacterized protein</fullName>
    </submittedName>
</protein>
<dbReference type="Proteomes" id="UP000664859">
    <property type="component" value="Unassembled WGS sequence"/>
</dbReference>
<dbReference type="AlphaFoldDB" id="A0A835ZGD7"/>